<dbReference type="InterPro" id="IPR003661">
    <property type="entry name" value="HisK_dim/P_dom"/>
</dbReference>
<dbReference type="SUPFAM" id="SSF47384">
    <property type="entry name" value="Homodimeric domain of signal transducing histidine kinase"/>
    <property type="match status" value="1"/>
</dbReference>
<dbReference type="InterPro" id="IPR004358">
    <property type="entry name" value="Sig_transdc_His_kin-like_C"/>
</dbReference>
<dbReference type="PANTHER" id="PTHR43047:SF72">
    <property type="entry name" value="OSMOSENSING HISTIDINE PROTEIN KINASE SLN1"/>
    <property type="match status" value="1"/>
</dbReference>
<dbReference type="SMART" id="SM00448">
    <property type="entry name" value="REC"/>
    <property type="match status" value="2"/>
</dbReference>
<keyword evidence="4" id="KW-0808">Transferase</keyword>
<dbReference type="Pfam" id="PF00072">
    <property type="entry name" value="Response_reg"/>
    <property type="match status" value="2"/>
</dbReference>
<comment type="catalytic activity">
    <reaction evidence="1">
        <text>ATP + protein L-histidine = ADP + protein N-phospho-L-histidine.</text>
        <dbReference type="EC" id="2.7.13.3"/>
    </reaction>
</comment>
<feature type="domain" description="Response regulatory" evidence="9">
    <location>
        <begin position="424"/>
        <end position="540"/>
    </location>
</feature>
<dbReference type="EC" id="2.7.13.3" evidence="2"/>
<feature type="domain" description="Histidine kinase" evidence="8">
    <location>
        <begin position="168"/>
        <end position="388"/>
    </location>
</feature>
<name>A0A081C036_VECG1</name>
<dbReference type="PROSITE" id="PS50109">
    <property type="entry name" value="HIS_KIN"/>
    <property type="match status" value="1"/>
</dbReference>
<dbReference type="FunFam" id="3.30.565.10:FF:000010">
    <property type="entry name" value="Sensor histidine kinase RcsC"/>
    <property type="match status" value="1"/>
</dbReference>
<dbReference type="CDD" id="cd16922">
    <property type="entry name" value="HATPase_EvgS-ArcB-TorS-like"/>
    <property type="match status" value="1"/>
</dbReference>
<evidence type="ECO:0000256" key="1">
    <source>
        <dbReference type="ARBA" id="ARBA00000085"/>
    </source>
</evidence>
<evidence type="ECO:0000256" key="5">
    <source>
        <dbReference type="ARBA" id="ARBA00022777"/>
    </source>
</evidence>
<sequence length="545" mass="60867">MSNHRADSILVVDDDPQGLLLLQTLLETQSKMPVIPASSGREALAHLAEDVIVLLIIKVELPDMSGIELARQLRTGRPEPRLRQTEQRHHETPILFLTPNDLTEELNLPEFSHGVVDYFLTPIHPTLFLNRINAYLQLVERQGLEIELQRLQEQLQEARQHKSNFILNMSHELRTPLNAMIGYTSLTLKALRHKIAPEFIENLGKAERSARHLLQLINDILDFSKIEAGKVEIFPEEIDVADMLEEVAVTAEEFLIHKHLKFHKEIAADLPVIESDYTKLKQIIDNLMNNAIKFTSTGSVTVRVQTMPEKAAVRLEIEDTGEGIAAEKIDSIFELFKQGDSSLKKKFAGTGLGLAISKSFCDMLHIEIGVKSVPGQGTAFWLHIPIYISGDQKQMPTAAEITPRKVLQKGSNREIEETVRVFKSILIIDDDAMNLNLHETIFEAAGYTVYTAKSGTEGFAMIRQTPPDVILLDLAMPGMDGFEMTQQLKQDPQTAKIPVIACSAFASRESQQKAIDLGCAGYITKPINPERLVAQVAKIISTARA</sequence>
<dbReference type="SUPFAM" id="SSF52172">
    <property type="entry name" value="CheY-like"/>
    <property type="match status" value="2"/>
</dbReference>
<dbReference type="GO" id="GO:0005886">
    <property type="term" value="C:plasma membrane"/>
    <property type="evidence" value="ECO:0007669"/>
    <property type="project" value="TreeGrafter"/>
</dbReference>
<dbReference type="EMBL" id="DF820466">
    <property type="protein sequence ID" value="GAK57941.1"/>
    <property type="molecule type" value="Genomic_DNA"/>
</dbReference>
<dbReference type="Proteomes" id="UP000030661">
    <property type="component" value="Unassembled WGS sequence"/>
</dbReference>
<feature type="coiled-coil region" evidence="7">
    <location>
        <begin position="141"/>
        <end position="168"/>
    </location>
</feature>
<keyword evidence="3 6" id="KW-0597">Phosphoprotein</keyword>
<dbReference type="Pfam" id="PF02518">
    <property type="entry name" value="HATPase_c"/>
    <property type="match status" value="1"/>
</dbReference>
<keyword evidence="5 10" id="KW-0418">Kinase</keyword>
<feature type="modified residue" description="4-aspartylphosphate" evidence="6">
    <location>
        <position position="473"/>
    </location>
</feature>
<dbReference type="AlphaFoldDB" id="A0A081C036"/>
<keyword evidence="11" id="KW-1185">Reference proteome</keyword>
<evidence type="ECO:0000256" key="6">
    <source>
        <dbReference type="PROSITE-ProRule" id="PRU00169"/>
    </source>
</evidence>
<dbReference type="InterPro" id="IPR001789">
    <property type="entry name" value="Sig_transdc_resp-reg_receiver"/>
</dbReference>
<dbReference type="InterPro" id="IPR005467">
    <property type="entry name" value="His_kinase_dom"/>
</dbReference>
<dbReference type="SMART" id="SM00387">
    <property type="entry name" value="HATPase_c"/>
    <property type="match status" value="1"/>
</dbReference>
<dbReference type="eggNOG" id="COG0642">
    <property type="taxonomic scope" value="Bacteria"/>
</dbReference>
<evidence type="ECO:0000256" key="7">
    <source>
        <dbReference type="SAM" id="Coils"/>
    </source>
</evidence>
<dbReference type="Gene3D" id="3.30.565.10">
    <property type="entry name" value="Histidine kinase-like ATPase, C-terminal domain"/>
    <property type="match status" value="1"/>
</dbReference>
<dbReference type="InterPro" id="IPR011006">
    <property type="entry name" value="CheY-like_superfamily"/>
</dbReference>
<evidence type="ECO:0000259" key="9">
    <source>
        <dbReference type="PROSITE" id="PS50110"/>
    </source>
</evidence>
<feature type="domain" description="Response regulatory" evidence="9">
    <location>
        <begin position="8"/>
        <end position="136"/>
    </location>
</feature>
<accession>A0A081C036</accession>
<evidence type="ECO:0000313" key="10">
    <source>
        <dbReference type="EMBL" id="GAK57941.1"/>
    </source>
</evidence>
<dbReference type="PROSITE" id="PS50110">
    <property type="entry name" value="RESPONSE_REGULATORY"/>
    <property type="match status" value="2"/>
</dbReference>
<dbReference type="Gene3D" id="1.10.287.130">
    <property type="match status" value="1"/>
</dbReference>
<dbReference type="HOGENOM" id="CLU_000445_114_15_0"/>
<dbReference type="Gene3D" id="3.40.50.2300">
    <property type="match status" value="2"/>
</dbReference>
<reference evidence="10" key="1">
    <citation type="journal article" date="2015" name="PeerJ">
        <title>First genomic representation of candidate bacterial phylum KSB3 points to enhanced environmental sensing as a trigger of wastewater bulking.</title>
        <authorList>
            <person name="Sekiguchi Y."/>
            <person name="Ohashi A."/>
            <person name="Parks D.H."/>
            <person name="Yamauchi T."/>
            <person name="Tyson G.W."/>
            <person name="Hugenholtz P."/>
        </authorList>
    </citation>
    <scope>NUCLEOTIDE SEQUENCE [LARGE SCALE GENOMIC DNA]</scope>
</reference>
<evidence type="ECO:0000256" key="2">
    <source>
        <dbReference type="ARBA" id="ARBA00012438"/>
    </source>
</evidence>
<organism evidence="10">
    <name type="scientific">Vecturithrix granuli</name>
    <dbReference type="NCBI Taxonomy" id="1499967"/>
    <lineage>
        <taxon>Bacteria</taxon>
        <taxon>Candidatus Moduliflexota</taxon>
        <taxon>Candidatus Vecturitrichia</taxon>
        <taxon>Candidatus Vecturitrichales</taxon>
        <taxon>Candidatus Vecturitrichaceae</taxon>
        <taxon>Candidatus Vecturithrix</taxon>
    </lineage>
</organism>
<evidence type="ECO:0000256" key="4">
    <source>
        <dbReference type="ARBA" id="ARBA00022679"/>
    </source>
</evidence>
<gene>
    <name evidence="10" type="ORF">U27_04913</name>
</gene>
<proteinExistence type="predicted"/>
<dbReference type="PANTHER" id="PTHR43047">
    <property type="entry name" value="TWO-COMPONENT HISTIDINE PROTEIN KINASE"/>
    <property type="match status" value="1"/>
</dbReference>
<dbReference type="InterPro" id="IPR036097">
    <property type="entry name" value="HisK_dim/P_sf"/>
</dbReference>
<dbReference type="InterPro" id="IPR003594">
    <property type="entry name" value="HATPase_dom"/>
</dbReference>
<dbReference type="SMART" id="SM00388">
    <property type="entry name" value="HisKA"/>
    <property type="match status" value="1"/>
</dbReference>
<dbReference type="PRINTS" id="PR00344">
    <property type="entry name" value="BCTRLSENSOR"/>
</dbReference>
<evidence type="ECO:0000259" key="8">
    <source>
        <dbReference type="PROSITE" id="PS50109"/>
    </source>
</evidence>
<dbReference type="CDD" id="cd00156">
    <property type="entry name" value="REC"/>
    <property type="match status" value="1"/>
</dbReference>
<comment type="caution">
    <text evidence="6">Lacks conserved residue(s) required for the propagation of feature annotation.</text>
</comment>
<evidence type="ECO:0000313" key="11">
    <source>
        <dbReference type="Proteomes" id="UP000030661"/>
    </source>
</evidence>
<dbReference type="InterPro" id="IPR036890">
    <property type="entry name" value="HATPase_C_sf"/>
</dbReference>
<evidence type="ECO:0000256" key="3">
    <source>
        <dbReference type="ARBA" id="ARBA00022553"/>
    </source>
</evidence>
<protein>
    <recommendedName>
        <fullName evidence="2">histidine kinase</fullName>
        <ecNumber evidence="2">2.7.13.3</ecNumber>
    </recommendedName>
</protein>
<dbReference type="CDD" id="cd00082">
    <property type="entry name" value="HisKA"/>
    <property type="match status" value="1"/>
</dbReference>
<keyword evidence="7" id="KW-0175">Coiled coil</keyword>
<dbReference type="Pfam" id="PF00512">
    <property type="entry name" value="HisKA"/>
    <property type="match status" value="1"/>
</dbReference>
<dbReference type="GO" id="GO:0000155">
    <property type="term" value="F:phosphorelay sensor kinase activity"/>
    <property type="evidence" value="ECO:0007669"/>
    <property type="project" value="InterPro"/>
</dbReference>
<dbReference type="SUPFAM" id="SSF55874">
    <property type="entry name" value="ATPase domain of HSP90 chaperone/DNA topoisomerase II/histidine kinase"/>
    <property type="match status" value="1"/>
</dbReference>
<dbReference type="GO" id="GO:0009927">
    <property type="term" value="F:histidine phosphotransfer kinase activity"/>
    <property type="evidence" value="ECO:0007669"/>
    <property type="project" value="TreeGrafter"/>
</dbReference>
<dbReference type="STRING" id="1499967.U27_04913"/>